<dbReference type="InterPro" id="IPR000668">
    <property type="entry name" value="Peptidase_C1A_C"/>
</dbReference>
<dbReference type="CDD" id="cd02248">
    <property type="entry name" value="Peptidase_C1A"/>
    <property type="match status" value="1"/>
</dbReference>
<dbReference type="SUPFAM" id="SSF54001">
    <property type="entry name" value="Cysteine proteinases"/>
    <property type="match status" value="1"/>
</dbReference>
<dbReference type="FunFam" id="3.90.70.10:FF:000332">
    <property type="entry name" value="Cathepsin L1"/>
    <property type="match status" value="1"/>
</dbReference>
<feature type="domain" description="Cathepsin propeptide inhibitor" evidence="5">
    <location>
        <begin position="374"/>
        <end position="430"/>
    </location>
</feature>
<proteinExistence type="inferred from homology"/>
<evidence type="ECO:0000313" key="6">
    <source>
        <dbReference type="EMBL" id="KAK9814317.1"/>
    </source>
</evidence>
<dbReference type="Gene3D" id="3.90.70.10">
    <property type="entry name" value="Cysteine proteinases"/>
    <property type="match status" value="1"/>
</dbReference>
<dbReference type="Pfam" id="PF00112">
    <property type="entry name" value="Peptidase_C1"/>
    <property type="match status" value="1"/>
</dbReference>
<dbReference type="PANTHER" id="PTHR12411">
    <property type="entry name" value="CYSTEINE PROTEASE FAMILY C1-RELATED"/>
    <property type="match status" value="1"/>
</dbReference>
<feature type="region of interest" description="Disordered" evidence="3">
    <location>
        <begin position="74"/>
        <end position="103"/>
    </location>
</feature>
<keyword evidence="2" id="KW-1015">Disulfide bond</keyword>
<evidence type="ECO:0000256" key="3">
    <source>
        <dbReference type="SAM" id="MobiDB-lite"/>
    </source>
</evidence>
<dbReference type="InterPro" id="IPR038765">
    <property type="entry name" value="Papain-like_cys_pep_sf"/>
</dbReference>
<dbReference type="PRINTS" id="PR00705">
    <property type="entry name" value="PAPAIN"/>
</dbReference>
<dbReference type="InterPro" id="IPR039417">
    <property type="entry name" value="Peptidase_C1A_papain-like"/>
</dbReference>
<evidence type="ECO:0000256" key="1">
    <source>
        <dbReference type="ARBA" id="ARBA00008455"/>
    </source>
</evidence>
<gene>
    <name evidence="6" type="ORF">WJX72_003933</name>
</gene>
<organism evidence="6 7">
    <name type="scientific">[Myrmecia] bisecta</name>
    <dbReference type="NCBI Taxonomy" id="41462"/>
    <lineage>
        <taxon>Eukaryota</taxon>
        <taxon>Viridiplantae</taxon>
        <taxon>Chlorophyta</taxon>
        <taxon>core chlorophytes</taxon>
        <taxon>Trebouxiophyceae</taxon>
        <taxon>Trebouxiales</taxon>
        <taxon>Trebouxiaceae</taxon>
        <taxon>Myrmecia</taxon>
    </lineage>
</organism>
<dbReference type="GO" id="GO:0006508">
    <property type="term" value="P:proteolysis"/>
    <property type="evidence" value="ECO:0007669"/>
    <property type="project" value="InterPro"/>
</dbReference>
<dbReference type="AlphaFoldDB" id="A0AAW1Q1Y0"/>
<dbReference type="InterPro" id="IPR000169">
    <property type="entry name" value="Pept_cys_AS"/>
</dbReference>
<evidence type="ECO:0000259" key="4">
    <source>
        <dbReference type="SMART" id="SM00645"/>
    </source>
</evidence>
<keyword evidence="7" id="KW-1185">Reference proteome</keyword>
<dbReference type="InterPro" id="IPR013128">
    <property type="entry name" value="Peptidase_C1A"/>
</dbReference>
<dbReference type="EMBL" id="JALJOR010000007">
    <property type="protein sequence ID" value="KAK9814317.1"/>
    <property type="molecule type" value="Genomic_DNA"/>
</dbReference>
<dbReference type="GO" id="GO:0008234">
    <property type="term" value="F:cysteine-type peptidase activity"/>
    <property type="evidence" value="ECO:0007669"/>
    <property type="project" value="InterPro"/>
</dbReference>
<dbReference type="Proteomes" id="UP001489004">
    <property type="component" value="Unassembled WGS sequence"/>
</dbReference>
<dbReference type="SMART" id="SM00645">
    <property type="entry name" value="Pept_C1"/>
    <property type="match status" value="1"/>
</dbReference>
<dbReference type="PROSITE" id="PS00139">
    <property type="entry name" value="THIOL_PROTEASE_CYS"/>
    <property type="match status" value="1"/>
</dbReference>
<dbReference type="InterPro" id="IPR013201">
    <property type="entry name" value="Prot_inhib_I29"/>
</dbReference>
<dbReference type="PROSITE" id="PS00640">
    <property type="entry name" value="THIOL_PROTEASE_ASN"/>
    <property type="match status" value="1"/>
</dbReference>
<name>A0AAW1Q1Y0_9CHLO</name>
<feature type="compositionally biased region" description="Low complexity" evidence="3">
    <location>
        <begin position="78"/>
        <end position="90"/>
    </location>
</feature>
<feature type="domain" description="Peptidase C1A papain C-terminal" evidence="4">
    <location>
        <begin position="476"/>
        <end position="697"/>
    </location>
</feature>
<evidence type="ECO:0000256" key="2">
    <source>
        <dbReference type="ARBA" id="ARBA00023157"/>
    </source>
</evidence>
<comment type="caution">
    <text evidence="6">The sequence shown here is derived from an EMBL/GenBank/DDBJ whole genome shotgun (WGS) entry which is preliminary data.</text>
</comment>
<dbReference type="InterPro" id="IPR025661">
    <property type="entry name" value="Pept_asp_AS"/>
</dbReference>
<accession>A0AAW1Q1Y0</accession>
<evidence type="ECO:0000313" key="7">
    <source>
        <dbReference type="Proteomes" id="UP001489004"/>
    </source>
</evidence>
<dbReference type="SMART" id="SM00848">
    <property type="entry name" value="Inhibitor_I29"/>
    <property type="match status" value="1"/>
</dbReference>
<feature type="region of interest" description="Disordered" evidence="3">
    <location>
        <begin position="27"/>
        <end position="55"/>
    </location>
</feature>
<reference evidence="6 7" key="1">
    <citation type="journal article" date="2024" name="Nat. Commun.">
        <title>Phylogenomics reveals the evolutionary origins of lichenization in chlorophyte algae.</title>
        <authorList>
            <person name="Puginier C."/>
            <person name="Libourel C."/>
            <person name="Otte J."/>
            <person name="Skaloud P."/>
            <person name="Haon M."/>
            <person name="Grisel S."/>
            <person name="Petersen M."/>
            <person name="Berrin J.G."/>
            <person name="Delaux P.M."/>
            <person name="Dal Grande F."/>
            <person name="Keller J."/>
        </authorList>
    </citation>
    <scope>NUCLEOTIDE SEQUENCE [LARGE SCALE GENOMIC DNA]</scope>
    <source>
        <strain evidence="6 7">SAG 2043</strain>
    </source>
</reference>
<evidence type="ECO:0000259" key="5">
    <source>
        <dbReference type="SMART" id="SM00848"/>
    </source>
</evidence>
<protein>
    <submittedName>
        <fullName evidence="6">Uncharacterized protein</fullName>
    </submittedName>
</protein>
<comment type="similarity">
    <text evidence="1">Belongs to the peptidase C1 family.</text>
</comment>
<dbReference type="Pfam" id="PF08246">
    <property type="entry name" value="Inhibitor_I29"/>
    <property type="match status" value="1"/>
</dbReference>
<sequence>MASLGSAPSTDSLADLLAEFEVVSRDDLSESLGYGRPPAVSQWRPQGRPPRPMRQPIPQEYEVQLLRAVPSVQDFEVSSSTSQASTQTQAEARHLGHQPGKAQHQMAPAKVSQAAPMHPGPMGLLPKLRPSSRNTFESELLARLLNPSSASTAYAHPAAKYAVSMASTHESFEVQYNFSLPYERAIQPGGLTYPVHVWRDAVSGHNRIDTYGSTNSLITTKERELEIMPRMTTQVCTAYEADADEPSNLQAPILPDVSGWVYNGREEIRGQEAESWTFQQQHGKKVTIYTFHATLDGAPLRLHMHGNDLFSGSHFDEWVADYTSFRPGRPDPVVFDPPKICENVERASPGRALAFRMRMGALLPHVRFGGDEQYDEFVWQHSRRHGSQADYDRRAAVFRSNVAYIDAWNANRTDHVLGINHLTDWTQEEFEAALLPRHGEERPPRPPLSALLPHDSRPAGVAGRALNRNLRPAAPVPTSVDWRGTAAGLVKDQAACGSCWAFGASGAMEAAFFMATGVGISLSEQQLMDCSWDTPSGNNMACDGGDPDVAIQYVVDTGGIALNRKYEYLGQDGYCQNLTRVGGRRIVFKGFVAVPAGDDAALKEAVYTKGPVAVSLDASQPSFRFYAGGVYDDPSCMWKPRDLDHSVMVDGYGTTENGKDYWLVRNSWSRHWGDEGYIKIARGHHACGITSDALYAVIDESLLEGVQPAAQVVLAEGTAALSVS</sequence>